<organism evidence="3 4">
    <name type="scientific">Halogeometricum limi</name>
    <dbReference type="NCBI Taxonomy" id="555875"/>
    <lineage>
        <taxon>Archaea</taxon>
        <taxon>Methanobacteriati</taxon>
        <taxon>Methanobacteriota</taxon>
        <taxon>Stenosarchaea group</taxon>
        <taxon>Halobacteria</taxon>
        <taxon>Halobacteriales</taxon>
        <taxon>Haloferacaceae</taxon>
        <taxon>Halogeometricum</taxon>
    </lineage>
</organism>
<accession>A0A1I6HDY9</accession>
<dbReference type="PANTHER" id="PTHR46268">
    <property type="entry name" value="STRESS RESPONSE PROTEIN NHAX"/>
    <property type="match status" value="1"/>
</dbReference>
<dbReference type="InterPro" id="IPR006016">
    <property type="entry name" value="UspA"/>
</dbReference>
<protein>
    <submittedName>
        <fullName evidence="3">Nucleotide-binding universal stress protein, UspA family</fullName>
    </submittedName>
</protein>
<evidence type="ECO:0000313" key="3">
    <source>
        <dbReference type="EMBL" id="SFR52594.1"/>
    </source>
</evidence>
<dbReference type="EMBL" id="FOYS01000003">
    <property type="protein sequence ID" value="SFR52594.1"/>
    <property type="molecule type" value="Genomic_DNA"/>
</dbReference>
<evidence type="ECO:0000256" key="1">
    <source>
        <dbReference type="ARBA" id="ARBA00008791"/>
    </source>
</evidence>
<sequence>MKQALVVVTPGERGRRLVREAGAYAEGTDTELVLLTVVPEDEFEERRRAVASIGSSDAIYSLEQAAEAGEREAMEIADDVLGDVDVNYRPIWTVGREADTILDVAEQEGVDHVFLGGRRRSPTGKALFGDVAQKVLLSFDGPVTLVMGEDTVESESKAASNANTPA</sequence>
<gene>
    <name evidence="3" type="ORF">SAMN04488124_2108</name>
</gene>
<feature type="domain" description="UspA" evidence="2">
    <location>
        <begin position="2"/>
        <end position="146"/>
    </location>
</feature>
<dbReference type="Gene3D" id="3.40.50.620">
    <property type="entry name" value="HUPs"/>
    <property type="match status" value="1"/>
</dbReference>
<dbReference type="PANTHER" id="PTHR46268:SF6">
    <property type="entry name" value="UNIVERSAL STRESS PROTEIN UP12"/>
    <property type="match status" value="1"/>
</dbReference>
<proteinExistence type="inferred from homology"/>
<dbReference type="AlphaFoldDB" id="A0A1I6HDY9"/>
<dbReference type="OrthoDB" id="307404at2157"/>
<name>A0A1I6HDY9_9EURY</name>
<dbReference type="RefSeq" id="WP_089880358.1">
    <property type="nucleotide sequence ID" value="NZ_FOYS01000003.1"/>
</dbReference>
<dbReference type="Pfam" id="PF00582">
    <property type="entry name" value="Usp"/>
    <property type="match status" value="1"/>
</dbReference>
<dbReference type="InterPro" id="IPR014729">
    <property type="entry name" value="Rossmann-like_a/b/a_fold"/>
</dbReference>
<comment type="similarity">
    <text evidence="1">Belongs to the universal stress protein A family.</text>
</comment>
<dbReference type="SUPFAM" id="SSF52402">
    <property type="entry name" value="Adenine nucleotide alpha hydrolases-like"/>
    <property type="match status" value="1"/>
</dbReference>
<reference evidence="4" key="1">
    <citation type="submission" date="2016-10" db="EMBL/GenBank/DDBJ databases">
        <authorList>
            <person name="Varghese N."/>
            <person name="Submissions S."/>
        </authorList>
    </citation>
    <scope>NUCLEOTIDE SEQUENCE [LARGE SCALE GENOMIC DNA]</scope>
    <source>
        <strain evidence="4">CGMCC 1.8711</strain>
    </source>
</reference>
<dbReference type="Proteomes" id="UP000243250">
    <property type="component" value="Unassembled WGS sequence"/>
</dbReference>
<dbReference type="CDD" id="cd00293">
    <property type="entry name" value="USP-like"/>
    <property type="match status" value="1"/>
</dbReference>
<keyword evidence="4" id="KW-1185">Reference proteome</keyword>
<evidence type="ECO:0000313" key="4">
    <source>
        <dbReference type="Proteomes" id="UP000243250"/>
    </source>
</evidence>
<evidence type="ECO:0000259" key="2">
    <source>
        <dbReference type="Pfam" id="PF00582"/>
    </source>
</evidence>